<dbReference type="SUPFAM" id="SSF143011">
    <property type="entry name" value="RelE-like"/>
    <property type="match status" value="1"/>
</dbReference>
<evidence type="ECO:0000313" key="4">
    <source>
        <dbReference type="Proteomes" id="UP001207930"/>
    </source>
</evidence>
<comment type="caution">
    <text evidence="3">The sequence shown here is derived from an EMBL/GenBank/DDBJ whole genome shotgun (WGS) entry which is preliminary data.</text>
</comment>
<dbReference type="Gene3D" id="3.30.2310.20">
    <property type="entry name" value="RelE-like"/>
    <property type="match status" value="1"/>
</dbReference>
<keyword evidence="2" id="KW-1277">Toxin-antitoxin system</keyword>
<keyword evidence="4" id="KW-1185">Reference proteome</keyword>
<dbReference type="InterPro" id="IPR007712">
    <property type="entry name" value="RelE/ParE_toxin"/>
</dbReference>
<dbReference type="RefSeq" id="WP_264502023.1">
    <property type="nucleotide sequence ID" value="NZ_JAPDDS010000008.1"/>
</dbReference>
<dbReference type="NCBIfam" id="TIGR02385">
    <property type="entry name" value="RelE_StbE"/>
    <property type="match status" value="1"/>
</dbReference>
<proteinExistence type="inferred from homology"/>
<dbReference type="EMBL" id="JAPDDS010000008">
    <property type="protein sequence ID" value="MCW1886069.1"/>
    <property type="molecule type" value="Genomic_DNA"/>
</dbReference>
<dbReference type="InterPro" id="IPR035093">
    <property type="entry name" value="RelE/ParE_toxin_dom_sf"/>
</dbReference>
<name>A0ABT3FS91_9BACT</name>
<accession>A0ABT3FS91</accession>
<comment type="similarity">
    <text evidence="1">Belongs to the RelE toxin family.</text>
</comment>
<evidence type="ECO:0000313" key="3">
    <source>
        <dbReference type="EMBL" id="MCW1886069.1"/>
    </source>
</evidence>
<dbReference type="PANTHER" id="PTHR33755:SF5">
    <property type="entry name" value="TYPE II TOXIN-ANTITOXIN SYSTEM RELE_PARE FAMILY TOXIN"/>
    <property type="match status" value="1"/>
</dbReference>
<reference evidence="3 4" key="1">
    <citation type="submission" date="2022-10" db="EMBL/GenBank/DDBJ databases">
        <title>Luteolibacter flavescens strain MCCC 1K03193, whole genome shotgun sequencing project.</title>
        <authorList>
            <person name="Zhao G."/>
            <person name="Shen L."/>
        </authorList>
    </citation>
    <scope>NUCLEOTIDE SEQUENCE [LARGE SCALE GENOMIC DNA]</scope>
    <source>
        <strain evidence="3 4">MCCC 1K03193</strain>
    </source>
</reference>
<sequence length="104" mass="12238">MARVIWTDPALEDLDEIADYISLDDPAAAKRLVRRVFERVDHLEKFPEMGACPMELRGTDYRHLVIPPLRLFYRVAGDLVFIVYVMRTERLFRRDDLSGRDREG</sequence>
<dbReference type="Proteomes" id="UP001207930">
    <property type="component" value="Unassembled WGS sequence"/>
</dbReference>
<protein>
    <submittedName>
        <fullName evidence="3">Type II toxin-antitoxin system RelE/ParE family toxin</fullName>
    </submittedName>
</protein>
<gene>
    <name evidence="3" type="ORF">OKA04_15125</name>
</gene>
<organism evidence="3 4">
    <name type="scientific">Luteolibacter flavescens</name>
    <dbReference type="NCBI Taxonomy" id="1859460"/>
    <lineage>
        <taxon>Bacteria</taxon>
        <taxon>Pseudomonadati</taxon>
        <taxon>Verrucomicrobiota</taxon>
        <taxon>Verrucomicrobiia</taxon>
        <taxon>Verrucomicrobiales</taxon>
        <taxon>Verrucomicrobiaceae</taxon>
        <taxon>Luteolibacter</taxon>
    </lineage>
</organism>
<evidence type="ECO:0000256" key="1">
    <source>
        <dbReference type="ARBA" id="ARBA00006226"/>
    </source>
</evidence>
<evidence type="ECO:0000256" key="2">
    <source>
        <dbReference type="ARBA" id="ARBA00022649"/>
    </source>
</evidence>
<dbReference type="PANTHER" id="PTHR33755">
    <property type="entry name" value="TOXIN PARE1-RELATED"/>
    <property type="match status" value="1"/>
</dbReference>
<dbReference type="Pfam" id="PF05016">
    <property type="entry name" value="ParE_toxin"/>
    <property type="match status" value="1"/>
</dbReference>
<dbReference type="InterPro" id="IPR051803">
    <property type="entry name" value="TA_system_RelE-like_toxin"/>
</dbReference>